<sequence length="138" mass="16413">MFPTLVRRMADKPIAPMFRNTTRTPLTGIYNSRFRPKKLWPPDFSKLHEKQQFRLERKYKRRVKLATMRPRWDRYVKLAQLSSVAFVLVYSVLFMDWNTETQPFQGVRNTFWGAIGSLSPGKRHDRRNPELPTAADEK</sequence>
<evidence type="ECO:0000313" key="2">
    <source>
        <dbReference type="EMBL" id="CAJ2511878.1"/>
    </source>
</evidence>
<evidence type="ECO:0000256" key="1">
    <source>
        <dbReference type="SAM" id="MobiDB-lite"/>
    </source>
</evidence>
<comment type="caution">
    <text evidence="2">The sequence shown here is derived from an EMBL/GenBank/DDBJ whole genome shotgun (WGS) entry which is preliminary data.</text>
</comment>
<dbReference type="AlphaFoldDB" id="A0AAI8VWT1"/>
<reference evidence="2" key="1">
    <citation type="submission" date="2023-10" db="EMBL/GenBank/DDBJ databases">
        <authorList>
            <person name="Hackl T."/>
        </authorList>
    </citation>
    <scope>NUCLEOTIDE SEQUENCE</scope>
</reference>
<evidence type="ECO:0000313" key="3">
    <source>
        <dbReference type="Proteomes" id="UP001295740"/>
    </source>
</evidence>
<name>A0AAI8VWT1_9PEZI</name>
<keyword evidence="3" id="KW-1185">Reference proteome</keyword>
<feature type="region of interest" description="Disordered" evidence="1">
    <location>
        <begin position="118"/>
        <end position="138"/>
    </location>
</feature>
<organism evidence="2 3">
    <name type="scientific">Anthostomella pinea</name>
    <dbReference type="NCBI Taxonomy" id="933095"/>
    <lineage>
        <taxon>Eukaryota</taxon>
        <taxon>Fungi</taxon>
        <taxon>Dikarya</taxon>
        <taxon>Ascomycota</taxon>
        <taxon>Pezizomycotina</taxon>
        <taxon>Sordariomycetes</taxon>
        <taxon>Xylariomycetidae</taxon>
        <taxon>Xylariales</taxon>
        <taxon>Xylariaceae</taxon>
        <taxon>Anthostomella</taxon>
    </lineage>
</organism>
<accession>A0AAI8VWT1</accession>
<protein>
    <submittedName>
        <fullName evidence="2">Uu.00g075030.m01.CDS01</fullName>
    </submittedName>
</protein>
<proteinExistence type="predicted"/>
<gene>
    <name evidence="2" type="ORF">KHLLAP_LOCUS12346</name>
</gene>
<dbReference type="Proteomes" id="UP001295740">
    <property type="component" value="Unassembled WGS sequence"/>
</dbReference>
<dbReference type="EMBL" id="CAUWAG010000018">
    <property type="protein sequence ID" value="CAJ2511878.1"/>
    <property type="molecule type" value="Genomic_DNA"/>
</dbReference>